<protein>
    <submittedName>
        <fullName evidence="1">Uncharacterized protein</fullName>
    </submittedName>
</protein>
<accession>A0AAG5DM28</accession>
<name>A0AAG5DM28_ANOAO</name>
<organism evidence="1 2">
    <name type="scientific">Anopheles atroparvus</name>
    <name type="common">European mosquito</name>
    <dbReference type="NCBI Taxonomy" id="41427"/>
    <lineage>
        <taxon>Eukaryota</taxon>
        <taxon>Metazoa</taxon>
        <taxon>Ecdysozoa</taxon>
        <taxon>Arthropoda</taxon>
        <taxon>Hexapoda</taxon>
        <taxon>Insecta</taxon>
        <taxon>Pterygota</taxon>
        <taxon>Neoptera</taxon>
        <taxon>Endopterygota</taxon>
        <taxon>Diptera</taxon>
        <taxon>Nematocera</taxon>
        <taxon>Culicoidea</taxon>
        <taxon>Culicidae</taxon>
        <taxon>Anophelinae</taxon>
        <taxon>Anopheles</taxon>
    </lineage>
</organism>
<dbReference type="AlphaFoldDB" id="A0AAG5DM28"/>
<keyword evidence="2" id="KW-1185">Reference proteome</keyword>
<dbReference type="EnsemblMetazoa" id="ENSAATROPT013037">
    <property type="protein sequence ID" value="ENSAATROPP011844"/>
    <property type="gene ID" value="ENSAATROPG010611"/>
</dbReference>
<evidence type="ECO:0000313" key="1">
    <source>
        <dbReference type="EnsemblMetazoa" id="ENSAATROPP011844"/>
    </source>
</evidence>
<evidence type="ECO:0000313" key="2">
    <source>
        <dbReference type="Proteomes" id="UP000075880"/>
    </source>
</evidence>
<dbReference type="Proteomes" id="UP000075880">
    <property type="component" value="Unassembled WGS sequence"/>
</dbReference>
<proteinExistence type="predicted"/>
<reference evidence="1" key="1">
    <citation type="submission" date="2024-04" db="UniProtKB">
        <authorList>
            <consortium name="EnsemblMetazoa"/>
        </authorList>
    </citation>
    <scope>IDENTIFICATION</scope>
    <source>
        <strain evidence="1">EBRO</strain>
    </source>
</reference>
<sequence length="56" mass="6498">MVWEHFCIDLSLPLGETVVLSLKGILFFLSIGPHTFVKKNELLKCAYFILFPIQMR</sequence>